<reference evidence="1 2" key="1">
    <citation type="submission" date="2020-08" db="EMBL/GenBank/DDBJ databases">
        <title>Genomic Encyclopedia of Type Strains, Phase IV (KMG-IV): sequencing the most valuable type-strain genomes for metagenomic binning, comparative biology and taxonomic classification.</title>
        <authorList>
            <person name="Goeker M."/>
        </authorList>
    </citation>
    <scope>NUCLEOTIDE SEQUENCE [LARGE SCALE GENOMIC DNA]</scope>
    <source>
        <strain evidence="1 2">DSM 11490</strain>
    </source>
</reference>
<accession>A0AA40S3J4</accession>
<comment type="caution">
    <text evidence="1">The sequence shown here is derived from an EMBL/GenBank/DDBJ whole genome shotgun (WGS) entry which is preliminary data.</text>
</comment>
<protein>
    <submittedName>
        <fullName evidence="1">Uncharacterized protein</fullName>
    </submittedName>
</protein>
<proteinExistence type="predicted"/>
<dbReference type="AlphaFoldDB" id="A0AA40S3J4"/>
<dbReference type="Proteomes" id="UP000543554">
    <property type="component" value="Unassembled WGS sequence"/>
</dbReference>
<evidence type="ECO:0000313" key="1">
    <source>
        <dbReference type="EMBL" id="MBA8913813.1"/>
    </source>
</evidence>
<sequence length="62" mass="6306">MADSNPTVGELFKAKAVTDEQVIAAVDAYRRAETGEAGTKPASSFGVDRAISASACRMAGGT</sequence>
<organism evidence="1 2">
    <name type="scientific">Methylorubrum thiocyanatum</name>
    <dbReference type="NCBI Taxonomy" id="47958"/>
    <lineage>
        <taxon>Bacteria</taxon>
        <taxon>Pseudomonadati</taxon>
        <taxon>Pseudomonadota</taxon>
        <taxon>Alphaproteobacteria</taxon>
        <taxon>Hyphomicrobiales</taxon>
        <taxon>Methylobacteriaceae</taxon>
        <taxon>Methylorubrum</taxon>
    </lineage>
</organism>
<dbReference type="EMBL" id="JACJIB010000004">
    <property type="protein sequence ID" value="MBA8913813.1"/>
    <property type="molecule type" value="Genomic_DNA"/>
</dbReference>
<name>A0AA40S3J4_9HYPH</name>
<dbReference type="RefSeq" id="WP_182555374.1">
    <property type="nucleotide sequence ID" value="NZ_BPRF01000021.1"/>
</dbReference>
<keyword evidence="2" id="KW-1185">Reference proteome</keyword>
<gene>
    <name evidence="1" type="ORF">HNR51_002896</name>
</gene>
<evidence type="ECO:0000313" key="2">
    <source>
        <dbReference type="Proteomes" id="UP000543554"/>
    </source>
</evidence>